<sequence>MANPECASGTHLHARFQAKAEPRPLPHAHRRSRPGASRSIRTFQHRQPFSSENHRRERGLRHRRSHPALHVPTVRERSEHRHVRTVTASIPICADGRRAGRPTARAPITPRTPHDEHALCAPVSCDVRVRARTYIPRRRNSQRVAHADLSERRLRPSTVEGTPWKRRQRDQQEAQHAFNASRARMPGAADGADFTGKACFNWSGTAHATQPLDVSVNRTRALSRALGGS</sequence>
<proteinExistence type="predicted"/>
<dbReference type="EMBL" id="QJSX01000018">
    <property type="protein sequence ID" value="PYE50427.1"/>
    <property type="molecule type" value="Genomic_DNA"/>
</dbReference>
<feature type="compositionally biased region" description="Polar residues" evidence="1">
    <location>
        <begin position="39"/>
        <end position="51"/>
    </location>
</feature>
<feature type="region of interest" description="Disordered" evidence="1">
    <location>
        <begin position="19"/>
        <end position="62"/>
    </location>
</feature>
<feature type="compositionally biased region" description="Basic and acidic residues" evidence="1">
    <location>
        <begin position="145"/>
        <end position="154"/>
    </location>
</feature>
<dbReference type="AlphaFoldDB" id="A0A318S2W4"/>
<evidence type="ECO:0000256" key="1">
    <source>
        <dbReference type="SAM" id="MobiDB-lite"/>
    </source>
</evidence>
<reference evidence="2 3" key="1">
    <citation type="submission" date="2018-06" db="EMBL/GenBank/DDBJ databases">
        <title>Genomic Encyclopedia of Type Strains, Phase IV (KMG-IV): sequencing the most valuable type-strain genomes for metagenomic binning, comparative biology and taxonomic classification.</title>
        <authorList>
            <person name="Goeker M."/>
        </authorList>
    </citation>
    <scope>NUCLEOTIDE SEQUENCE [LARGE SCALE GENOMIC DNA]</scope>
    <source>
        <strain evidence="2 3">DSM 18048</strain>
    </source>
</reference>
<comment type="caution">
    <text evidence="2">The sequence shown here is derived from an EMBL/GenBank/DDBJ whole genome shotgun (WGS) entry which is preliminary data.</text>
</comment>
<evidence type="ECO:0000313" key="3">
    <source>
        <dbReference type="Proteomes" id="UP000248326"/>
    </source>
</evidence>
<gene>
    <name evidence="2" type="ORF">DES52_11844</name>
</gene>
<accession>A0A318S2W4</accession>
<organism evidence="2 3">
    <name type="scientific">Deinococcus yavapaiensis KR-236</name>
    <dbReference type="NCBI Taxonomy" id="694435"/>
    <lineage>
        <taxon>Bacteria</taxon>
        <taxon>Thermotogati</taxon>
        <taxon>Deinococcota</taxon>
        <taxon>Deinococci</taxon>
        <taxon>Deinococcales</taxon>
        <taxon>Deinococcaceae</taxon>
        <taxon>Deinococcus</taxon>
    </lineage>
</organism>
<protein>
    <submittedName>
        <fullName evidence="2">Uncharacterized protein</fullName>
    </submittedName>
</protein>
<name>A0A318S2W4_9DEIO</name>
<dbReference type="Proteomes" id="UP000248326">
    <property type="component" value="Unassembled WGS sequence"/>
</dbReference>
<evidence type="ECO:0000313" key="2">
    <source>
        <dbReference type="EMBL" id="PYE50427.1"/>
    </source>
</evidence>
<keyword evidence="3" id="KW-1185">Reference proteome</keyword>
<feature type="region of interest" description="Disordered" evidence="1">
    <location>
        <begin position="143"/>
        <end position="189"/>
    </location>
</feature>